<dbReference type="SUPFAM" id="SSF56112">
    <property type="entry name" value="Protein kinase-like (PK-like)"/>
    <property type="match status" value="1"/>
</dbReference>
<dbReference type="AlphaFoldDB" id="A0A835LXR0"/>
<accession>A0A835LXR0</accession>
<dbReference type="PROSITE" id="PS50011">
    <property type="entry name" value="PROTEIN_KINASE_DOM"/>
    <property type="match status" value="1"/>
</dbReference>
<evidence type="ECO:0000259" key="2">
    <source>
        <dbReference type="PROSITE" id="PS50011"/>
    </source>
</evidence>
<sequence length="179" mass="20023">MVAFVGFIIILLWFCLSHNKSISRTSETAWLSSDPSFQGKCESLILIDKTSGRNIGIELSLAEGLAHLHAITPILVYKNFKTTNVFVDENFIAKVADVGLRNLTVPWAWINAPSEYALALRHFVLSWALVKEFGRFSDRSDVSWSIPVGVSKMKGMVASIDWPEIPKKKASRRNTIAKD</sequence>
<dbReference type="Proteomes" id="UP000631114">
    <property type="component" value="Unassembled WGS sequence"/>
</dbReference>
<feature type="signal peptide" evidence="1">
    <location>
        <begin position="1"/>
        <end position="17"/>
    </location>
</feature>
<evidence type="ECO:0000313" key="4">
    <source>
        <dbReference type="Proteomes" id="UP000631114"/>
    </source>
</evidence>
<dbReference type="EMBL" id="JADFTS010000004">
    <property type="protein sequence ID" value="KAF9612158.1"/>
    <property type="molecule type" value="Genomic_DNA"/>
</dbReference>
<keyword evidence="1" id="KW-0732">Signal</keyword>
<dbReference type="InterPro" id="IPR000719">
    <property type="entry name" value="Prot_kinase_dom"/>
</dbReference>
<dbReference type="GO" id="GO:0004672">
    <property type="term" value="F:protein kinase activity"/>
    <property type="evidence" value="ECO:0007669"/>
    <property type="project" value="InterPro"/>
</dbReference>
<dbReference type="Gene3D" id="1.10.510.10">
    <property type="entry name" value="Transferase(Phosphotransferase) domain 1"/>
    <property type="match status" value="1"/>
</dbReference>
<evidence type="ECO:0000313" key="3">
    <source>
        <dbReference type="EMBL" id="KAF9612158.1"/>
    </source>
</evidence>
<gene>
    <name evidence="3" type="ORF">IFM89_038346</name>
</gene>
<dbReference type="OrthoDB" id="4062651at2759"/>
<reference evidence="3 4" key="1">
    <citation type="submission" date="2020-10" db="EMBL/GenBank/DDBJ databases">
        <title>The Coptis chinensis genome and diversification of protoberbering-type alkaloids.</title>
        <authorList>
            <person name="Wang B."/>
            <person name="Shu S."/>
            <person name="Song C."/>
            <person name="Liu Y."/>
        </authorList>
    </citation>
    <scope>NUCLEOTIDE SEQUENCE [LARGE SCALE GENOMIC DNA]</scope>
    <source>
        <strain evidence="3">HL-2020</strain>
        <tissue evidence="3">Leaf</tissue>
    </source>
</reference>
<comment type="caution">
    <text evidence="3">The sequence shown here is derived from an EMBL/GenBank/DDBJ whole genome shotgun (WGS) entry which is preliminary data.</text>
</comment>
<protein>
    <recommendedName>
        <fullName evidence="2">Protein kinase domain-containing protein</fullName>
    </recommendedName>
</protein>
<organism evidence="3 4">
    <name type="scientific">Coptis chinensis</name>
    <dbReference type="NCBI Taxonomy" id="261450"/>
    <lineage>
        <taxon>Eukaryota</taxon>
        <taxon>Viridiplantae</taxon>
        <taxon>Streptophyta</taxon>
        <taxon>Embryophyta</taxon>
        <taxon>Tracheophyta</taxon>
        <taxon>Spermatophyta</taxon>
        <taxon>Magnoliopsida</taxon>
        <taxon>Ranunculales</taxon>
        <taxon>Ranunculaceae</taxon>
        <taxon>Coptidoideae</taxon>
        <taxon>Coptis</taxon>
    </lineage>
</organism>
<dbReference type="GO" id="GO:0005524">
    <property type="term" value="F:ATP binding"/>
    <property type="evidence" value="ECO:0007669"/>
    <property type="project" value="InterPro"/>
</dbReference>
<name>A0A835LXR0_9MAGN</name>
<proteinExistence type="predicted"/>
<feature type="domain" description="Protein kinase" evidence="2">
    <location>
        <begin position="1"/>
        <end position="179"/>
    </location>
</feature>
<evidence type="ECO:0000256" key="1">
    <source>
        <dbReference type="SAM" id="SignalP"/>
    </source>
</evidence>
<keyword evidence="4" id="KW-1185">Reference proteome</keyword>
<feature type="chain" id="PRO_5032848594" description="Protein kinase domain-containing protein" evidence="1">
    <location>
        <begin position="18"/>
        <end position="179"/>
    </location>
</feature>
<dbReference type="InterPro" id="IPR011009">
    <property type="entry name" value="Kinase-like_dom_sf"/>
</dbReference>